<evidence type="ECO:0000313" key="4">
    <source>
        <dbReference type="Proteomes" id="UP001225356"/>
    </source>
</evidence>
<organism evidence="3 4">
    <name type="scientific">Streptosporangium lutulentum</name>
    <dbReference type="NCBI Taxonomy" id="1461250"/>
    <lineage>
        <taxon>Bacteria</taxon>
        <taxon>Bacillati</taxon>
        <taxon>Actinomycetota</taxon>
        <taxon>Actinomycetes</taxon>
        <taxon>Streptosporangiales</taxon>
        <taxon>Streptosporangiaceae</taxon>
        <taxon>Streptosporangium</taxon>
    </lineage>
</organism>
<sequence length="819" mass="88328">MDTTSPAHGPAPSPPPPTRAVDPNTPEHNERHPARPHTPRTHAALRWLPTTCLAAFTVTVLIHYGVSVTDLTRFTAYLLLGLTLPGTLLIRVTYRGERTLAEELALGTALGYALEALTYIAARTTATPLLVLAWPLATYALFLAVPRLRKHWKGRPHPPAPTWWSWSLALTTAYLTALGVARFFRGHALTWPTLATSSVDMPFHLALIGEVKHHMPPMVPMVSGEPLLYHWFVYAHFAASSWITGIEPLILLFRLGMLPMLAALLILLAMIAQRVTGSRPAALLATTGTISVGAASLYLGTSGLFTWGGIPDASWTSPTQAFGALLFAPVVLLLVDLLEGRGRGAGRWLLLGIFLVAVMGAKAIYLPLLGAGLLAVVTVEAIRRRRPPWRALAALGMTAGCFLYAQFVLFGRAQQGLKIDPLSFARAAWGELTGLGNRVDPPMASVVAVALAYLLCWVVAWSGILGLLRRPRLLLRPAVVLMLGMGAAGVGAVLLLGHPGRSQLFFLWGAYPYLVIVAVYGILVLVRQAQVSLKTAMCWAGAGAVAAYAIPVLCGVTIPLSPGQADAVLYRPYIVLLAVAASVTVALVVMCGGLRAWALVTVMFAAIGLPAYGHARVLSAMDHLIGNDSRAVAKRVAPQDIPEGALEAGRWLRAQSDPDDLVATNAHCRWGYENLCDSRQSWVAALSERRVLAEGWTYTSTNLNRWRPGQLPERLPFWDGERLRSNDLAFQAPSADVMRHLRERYGVRWLFADERHVGPGSEIGDFAELRFRSGDCAVYRVPEPEIPASSPAGSAATRSANAHPPGVATPRTNHISQGG</sequence>
<feature type="transmembrane region" description="Helical" evidence="2">
    <location>
        <begin position="596"/>
        <end position="615"/>
    </location>
</feature>
<keyword evidence="4" id="KW-1185">Reference proteome</keyword>
<feature type="transmembrane region" description="Helical" evidence="2">
    <location>
        <begin position="443"/>
        <end position="468"/>
    </location>
</feature>
<keyword evidence="2" id="KW-0812">Transmembrane</keyword>
<feature type="transmembrane region" description="Helical" evidence="2">
    <location>
        <begin position="128"/>
        <end position="145"/>
    </location>
</feature>
<protein>
    <recommendedName>
        <fullName evidence="5">4-amino-4-deoxy-L-arabinose transferase</fullName>
    </recommendedName>
</protein>
<evidence type="ECO:0008006" key="5">
    <source>
        <dbReference type="Google" id="ProtNLM"/>
    </source>
</evidence>
<keyword evidence="2" id="KW-1133">Transmembrane helix</keyword>
<keyword evidence="2" id="KW-0472">Membrane</keyword>
<accession>A0ABT9Q4T0</accession>
<feature type="transmembrane region" description="Helical" evidence="2">
    <location>
        <begin position="480"/>
        <end position="499"/>
    </location>
</feature>
<dbReference type="Proteomes" id="UP001225356">
    <property type="component" value="Unassembled WGS sequence"/>
</dbReference>
<feature type="transmembrane region" description="Helical" evidence="2">
    <location>
        <begin position="74"/>
        <end position="92"/>
    </location>
</feature>
<evidence type="ECO:0000256" key="1">
    <source>
        <dbReference type="SAM" id="MobiDB-lite"/>
    </source>
</evidence>
<feature type="transmembrane region" description="Helical" evidence="2">
    <location>
        <begin position="505"/>
        <end position="526"/>
    </location>
</feature>
<feature type="transmembrane region" description="Helical" evidence="2">
    <location>
        <begin position="570"/>
        <end position="589"/>
    </location>
</feature>
<feature type="compositionally biased region" description="Pro residues" evidence="1">
    <location>
        <begin position="9"/>
        <end position="18"/>
    </location>
</feature>
<proteinExistence type="predicted"/>
<dbReference type="RefSeq" id="WP_307554670.1">
    <property type="nucleotide sequence ID" value="NZ_JAUSQU010000001.1"/>
</dbReference>
<feature type="transmembrane region" description="Helical" evidence="2">
    <location>
        <begin position="319"/>
        <end position="338"/>
    </location>
</feature>
<feature type="region of interest" description="Disordered" evidence="1">
    <location>
        <begin position="1"/>
        <end position="40"/>
    </location>
</feature>
<feature type="transmembrane region" description="Helical" evidence="2">
    <location>
        <begin position="391"/>
        <end position="410"/>
    </location>
</feature>
<feature type="region of interest" description="Disordered" evidence="1">
    <location>
        <begin position="784"/>
        <end position="819"/>
    </location>
</feature>
<feature type="transmembrane region" description="Helical" evidence="2">
    <location>
        <begin position="166"/>
        <end position="184"/>
    </location>
</feature>
<feature type="transmembrane region" description="Helical" evidence="2">
    <location>
        <begin position="283"/>
        <end position="307"/>
    </location>
</feature>
<name>A0ABT9Q4T0_9ACTN</name>
<feature type="transmembrane region" description="Helical" evidence="2">
    <location>
        <begin position="538"/>
        <end position="558"/>
    </location>
</feature>
<gene>
    <name evidence="3" type="ORF">J2853_000597</name>
</gene>
<evidence type="ECO:0000256" key="2">
    <source>
        <dbReference type="SAM" id="Phobius"/>
    </source>
</evidence>
<feature type="transmembrane region" description="Helical" evidence="2">
    <location>
        <begin position="251"/>
        <end position="271"/>
    </location>
</feature>
<feature type="transmembrane region" description="Helical" evidence="2">
    <location>
        <begin position="350"/>
        <end position="379"/>
    </location>
</feature>
<reference evidence="3 4" key="1">
    <citation type="submission" date="2023-07" db="EMBL/GenBank/DDBJ databases">
        <title>Sequencing the genomes of 1000 actinobacteria strains.</title>
        <authorList>
            <person name="Klenk H.-P."/>
        </authorList>
    </citation>
    <scope>NUCLEOTIDE SEQUENCE [LARGE SCALE GENOMIC DNA]</scope>
    <source>
        <strain evidence="3 4">DSM 46740</strain>
    </source>
</reference>
<feature type="transmembrane region" description="Helical" evidence="2">
    <location>
        <begin position="44"/>
        <end position="62"/>
    </location>
</feature>
<dbReference type="EMBL" id="JAUSQU010000001">
    <property type="protein sequence ID" value="MDP9841386.1"/>
    <property type="molecule type" value="Genomic_DNA"/>
</dbReference>
<comment type="caution">
    <text evidence="3">The sequence shown here is derived from an EMBL/GenBank/DDBJ whole genome shotgun (WGS) entry which is preliminary data.</text>
</comment>
<evidence type="ECO:0000313" key="3">
    <source>
        <dbReference type="EMBL" id="MDP9841386.1"/>
    </source>
</evidence>
<feature type="compositionally biased region" description="Polar residues" evidence="1">
    <location>
        <begin position="810"/>
        <end position="819"/>
    </location>
</feature>